<evidence type="ECO:0000313" key="2">
    <source>
        <dbReference type="Proteomes" id="UP000007879"/>
    </source>
</evidence>
<sequence>MAALQSLGFQTQDSIPKELLPYHTYFSSMVLCVYDNILGPTLLKVWLSAPLTGPELPQAQSPLYSSLSVSSNYEKIVQPEAPSMDQLILISSYVIKDEACREDKINGIETKFYALEKFDLIASSFIFRAPLRGGKMALFAFYVTLPYKELAEFMPRYSLCEDKIRSILKKQIINKMEEKKYERPVKGLIGEQVEEFLCDFSHKLQGLSQVMLSVRYESIPLDITVDDTILGFENSKLKGWIDFLSEAITCHLQIGGHTVIFGEDKDIIMKMLNTLALFLSPKERKMSRIVPQSKSEGKRYIPNLFLQGYVKKPDGSFPFPLDYLWKSKFPSTVIDMDKNKIYTNESTVPVYLRRKHENNSANTNGYAKTLDDLLPFEKGKVSHTVKDFIRQIMLLPMSDGSRDLFIDQFMRLLQLKAITACKYIEAEIETAVTATDSSSGTVWHVKGEDTMPKVNKDILMKELGLGESPMDLSVILCFAEKIRPNSYKDVLGDPQKDIEHILTDLEFV</sequence>
<dbReference type="PROSITE" id="PS51835">
    <property type="entry name" value="DENN_C9ORF72"/>
    <property type="match status" value="1"/>
</dbReference>
<dbReference type="GO" id="GO:0005776">
    <property type="term" value="C:autophagosome"/>
    <property type="evidence" value="ECO:0007669"/>
    <property type="project" value="TreeGrafter"/>
</dbReference>
<name>A0A1X7TTX5_AMPQE</name>
<dbReference type="GO" id="GO:0006897">
    <property type="term" value="P:endocytosis"/>
    <property type="evidence" value="ECO:0007669"/>
    <property type="project" value="TreeGrafter"/>
</dbReference>
<dbReference type="STRING" id="400682.A0A1X7TTX5"/>
<dbReference type="InParanoid" id="A0A1X7TTX5"/>
<accession>A0A1X7TTX5</accession>
<protein>
    <submittedName>
        <fullName evidence="1">Uncharacterized protein</fullName>
    </submittedName>
</protein>
<dbReference type="Pfam" id="PF15019">
    <property type="entry name" value="C9orf72-like"/>
    <property type="match status" value="1"/>
</dbReference>
<dbReference type="Proteomes" id="UP000007879">
    <property type="component" value="Unassembled WGS sequence"/>
</dbReference>
<dbReference type="PANTHER" id="PTHR31855:SF2">
    <property type="entry name" value="GUANINE NUCLEOTIDE EXCHANGE FACTOR C9ORF72"/>
    <property type="match status" value="1"/>
</dbReference>
<organism evidence="1">
    <name type="scientific">Amphimedon queenslandica</name>
    <name type="common">Sponge</name>
    <dbReference type="NCBI Taxonomy" id="400682"/>
    <lineage>
        <taxon>Eukaryota</taxon>
        <taxon>Metazoa</taxon>
        <taxon>Porifera</taxon>
        <taxon>Demospongiae</taxon>
        <taxon>Heteroscleromorpha</taxon>
        <taxon>Haplosclerida</taxon>
        <taxon>Niphatidae</taxon>
        <taxon>Amphimedon</taxon>
    </lineage>
</organism>
<dbReference type="EnsemblMetazoa" id="XM_003389800.2">
    <property type="protein sequence ID" value="XP_003389848.2"/>
    <property type="gene ID" value="LOC100638231"/>
</dbReference>
<proteinExistence type="predicted"/>
<dbReference type="AlphaFoldDB" id="A0A1X7TTX5"/>
<dbReference type="GO" id="GO:0005768">
    <property type="term" value="C:endosome"/>
    <property type="evidence" value="ECO:0007669"/>
    <property type="project" value="TreeGrafter"/>
</dbReference>
<keyword evidence="2" id="KW-1185">Reference proteome</keyword>
<dbReference type="GO" id="GO:0006914">
    <property type="term" value="P:autophagy"/>
    <property type="evidence" value="ECO:0007669"/>
    <property type="project" value="TreeGrafter"/>
</dbReference>
<dbReference type="PANTHER" id="PTHR31855">
    <property type="entry name" value="GUANINE NUCLEOTIDE EXCHANGE C9ORF72"/>
    <property type="match status" value="1"/>
</dbReference>
<dbReference type="OrthoDB" id="10252077at2759"/>
<dbReference type="EnsemblMetazoa" id="Aqu2.1.18350_001">
    <property type="protein sequence ID" value="Aqu2.1.18350_001"/>
    <property type="gene ID" value="Aqu2.1.18350"/>
</dbReference>
<dbReference type="KEGG" id="aqu:100638231"/>
<reference evidence="1" key="2">
    <citation type="submission" date="2017-05" db="UniProtKB">
        <authorList>
            <consortium name="EnsemblMetazoa"/>
        </authorList>
    </citation>
    <scope>IDENTIFICATION</scope>
</reference>
<dbReference type="eggNOG" id="ENOG502QSST">
    <property type="taxonomic scope" value="Eukaryota"/>
</dbReference>
<dbReference type="GO" id="GO:0005085">
    <property type="term" value="F:guanyl-nucleotide exchange factor activity"/>
    <property type="evidence" value="ECO:0007669"/>
    <property type="project" value="InterPro"/>
</dbReference>
<reference evidence="2" key="1">
    <citation type="journal article" date="2010" name="Nature">
        <title>The Amphimedon queenslandica genome and the evolution of animal complexity.</title>
        <authorList>
            <person name="Srivastava M."/>
            <person name="Simakov O."/>
            <person name="Chapman J."/>
            <person name="Fahey B."/>
            <person name="Gauthier M.E."/>
            <person name="Mitros T."/>
            <person name="Richards G.S."/>
            <person name="Conaco C."/>
            <person name="Dacre M."/>
            <person name="Hellsten U."/>
            <person name="Larroux C."/>
            <person name="Putnam N.H."/>
            <person name="Stanke M."/>
            <person name="Adamska M."/>
            <person name="Darling A."/>
            <person name="Degnan S.M."/>
            <person name="Oakley T.H."/>
            <person name="Plachetzki D.C."/>
            <person name="Zhai Y."/>
            <person name="Adamski M."/>
            <person name="Calcino A."/>
            <person name="Cummins S.F."/>
            <person name="Goodstein D.M."/>
            <person name="Harris C."/>
            <person name="Jackson D.J."/>
            <person name="Leys S.P."/>
            <person name="Shu S."/>
            <person name="Woodcroft B.J."/>
            <person name="Vervoort M."/>
            <person name="Kosik K.S."/>
            <person name="Manning G."/>
            <person name="Degnan B.M."/>
            <person name="Rokhsar D.S."/>
        </authorList>
    </citation>
    <scope>NUCLEOTIDE SEQUENCE [LARGE SCALE GENOMIC DNA]</scope>
</reference>
<dbReference type="InterPro" id="IPR027819">
    <property type="entry name" value="C9orf72"/>
</dbReference>
<evidence type="ECO:0000313" key="1">
    <source>
        <dbReference type="EnsemblMetazoa" id="Aqu2.1.18350_001"/>
    </source>
</evidence>
<gene>
    <name evidence="1" type="primary">100638231</name>
</gene>
<dbReference type="OMA" id="RSNICIK"/>